<proteinExistence type="predicted"/>
<evidence type="ECO:0000313" key="1">
    <source>
        <dbReference type="EMBL" id="OOQ52218.1"/>
    </source>
</evidence>
<protein>
    <submittedName>
        <fullName evidence="1">Uncharacterized protein</fullName>
    </submittedName>
</protein>
<organism evidence="1 2">
    <name type="scientific">Streptomyces antibioticus</name>
    <dbReference type="NCBI Taxonomy" id="1890"/>
    <lineage>
        <taxon>Bacteria</taxon>
        <taxon>Bacillati</taxon>
        <taxon>Actinomycetota</taxon>
        <taxon>Actinomycetes</taxon>
        <taxon>Kitasatosporales</taxon>
        <taxon>Streptomycetaceae</taxon>
        <taxon>Streptomyces</taxon>
    </lineage>
</organism>
<sequence length="75" mass="8550">MLSLLHHTVRTLSHAEIASLMCLLRHQQERELADNLIHIYGRDQSHQDVIQVALHLHERGAPDDAGTLLRIRATL</sequence>
<keyword evidence="2" id="KW-1185">Reference proteome</keyword>
<name>A0ABX3LKQ1_STRAT</name>
<gene>
    <name evidence="1" type="ORF">AFM16_14965</name>
</gene>
<accession>A0ABX3LKQ1</accession>
<reference evidence="1 2" key="1">
    <citation type="submission" date="2015-07" db="EMBL/GenBank/DDBJ databases">
        <title>Draft Genome Sequence of Streptomyces antibioticus, IMRU 3720 reveals insights in the evolution of actinomycin biosynthetic gene clusters in Streptomyces.</title>
        <authorList>
            <person name="Crnovcic I."/>
            <person name="Ruckert C."/>
            <person name="Kalinowksi J."/>
            <person name="Keller U."/>
        </authorList>
    </citation>
    <scope>NUCLEOTIDE SEQUENCE [LARGE SCALE GENOMIC DNA]</scope>
    <source>
        <strain evidence="1 2">DSM 41481</strain>
    </source>
</reference>
<comment type="caution">
    <text evidence="1">The sequence shown here is derived from an EMBL/GenBank/DDBJ whole genome shotgun (WGS) entry which is preliminary data.</text>
</comment>
<dbReference type="EMBL" id="LHQL01000008">
    <property type="protein sequence ID" value="OOQ52218.1"/>
    <property type="molecule type" value="Genomic_DNA"/>
</dbReference>
<evidence type="ECO:0000313" key="2">
    <source>
        <dbReference type="Proteomes" id="UP000190306"/>
    </source>
</evidence>
<dbReference type="Proteomes" id="UP000190306">
    <property type="component" value="Chromosome"/>
</dbReference>